<accession>A0ACB8CBH3</accession>
<dbReference type="Proteomes" id="UP000821865">
    <property type="component" value="Chromosome 8"/>
</dbReference>
<sequence length="791" mass="88042">MAAPTNSTLLDDLCKKPDVLQEEFGSDGEGRQLRRKGHVDSFRHKKLLDAIGSLGGKKKVTPRTEPSLTVSEYDLSKASVEKVAVHQLLMGLKKTDAHRQIKKKVRSIVRNAKVLAEPLPRPQLQRAQRQVAYEKVGEEVSVWEPVVKQNRVAEQLRFPLKQPDMRMESAGKFAERLKPKTDLEKEINKILKVSENVTPPGAELTPAEEKALKAMSLEEAKERLAELKKMRALLSYQEMKARRQGKIKSKKYHRILKKERLKKQMKEFEELKEKDPELAIEKLRELEKQRVLSREALLKQLELSRQLTQKPLVESSDDEDAMDSAAAKEVAAAHTGELEASFFNSANPWLKNPSVARPSTGADSVDDVIADAVSLEAVSGDGRGKDAVALPGDDGEEAVDKNCDVGAVGAADSVESEQEHLATTKGTEEKTAVEAETESCMINDEKEKNAELSKPKCGQAKLGSIKKGPKRKLASITKNGGKISAPVSKPLKPSPDEREDTNIDQMFDSLNEHAMKKRKKIKPGQKRRGQKSSKSVTFKERKEVNEKENNDNADSTTMEGLESAESAAQLDETLERKRTLKDLESFSKEKTPKPTQKRSLIPQPTQPEAKPDKVEVDPTKFLEVKQQILKSRAPDLGGTAEDALDDEDIEKEQAVTIAEAFADDDVISAFREEKKAQVKQDTPQGVDLFLPGWGSWGGGGIKVDALPFPFNNVSQFEAVISHPVGSLWNPETSFRELTAPKVVAKIGQVIDPIDTDALTLKKKENVVDKLLERQKAEAKHKQQPQRRRKKK</sequence>
<dbReference type="EMBL" id="CM023477">
    <property type="protein sequence ID" value="KAH7938262.1"/>
    <property type="molecule type" value="Genomic_DNA"/>
</dbReference>
<evidence type="ECO:0000313" key="1">
    <source>
        <dbReference type="EMBL" id="KAH7938262.1"/>
    </source>
</evidence>
<comment type="caution">
    <text evidence="1">The sequence shown here is derived from an EMBL/GenBank/DDBJ whole genome shotgun (WGS) entry which is preliminary data.</text>
</comment>
<reference evidence="1" key="1">
    <citation type="submission" date="2020-05" db="EMBL/GenBank/DDBJ databases">
        <title>Large-scale comparative analyses of tick genomes elucidate their genetic diversity and vector capacities.</title>
        <authorList>
            <person name="Jia N."/>
            <person name="Wang J."/>
            <person name="Shi W."/>
            <person name="Du L."/>
            <person name="Sun Y."/>
            <person name="Zhan W."/>
            <person name="Jiang J."/>
            <person name="Wang Q."/>
            <person name="Zhang B."/>
            <person name="Ji P."/>
            <person name="Sakyi L.B."/>
            <person name="Cui X."/>
            <person name="Yuan T."/>
            <person name="Jiang B."/>
            <person name="Yang W."/>
            <person name="Lam T.T.-Y."/>
            <person name="Chang Q."/>
            <person name="Ding S."/>
            <person name="Wang X."/>
            <person name="Zhu J."/>
            <person name="Ruan X."/>
            <person name="Zhao L."/>
            <person name="Wei J."/>
            <person name="Que T."/>
            <person name="Du C."/>
            <person name="Cheng J."/>
            <person name="Dai P."/>
            <person name="Han X."/>
            <person name="Huang E."/>
            <person name="Gao Y."/>
            <person name="Liu J."/>
            <person name="Shao H."/>
            <person name="Ye R."/>
            <person name="Li L."/>
            <person name="Wei W."/>
            <person name="Wang X."/>
            <person name="Wang C."/>
            <person name="Yang T."/>
            <person name="Huo Q."/>
            <person name="Li W."/>
            <person name="Guo W."/>
            <person name="Chen H."/>
            <person name="Zhou L."/>
            <person name="Ni X."/>
            <person name="Tian J."/>
            <person name="Zhou Y."/>
            <person name="Sheng Y."/>
            <person name="Liu T."/>
            <person name="Pan Y."/>
            <person name="Xia L."/>
            <person name="Li J."/>
            <person name="Zhao F."/>
            <person name="Cao W."/>
        </authorList>
    </citation>
    <scope>NUCLEOTIDE SEQUENCE</scope>
    <source>
        <strain evidence="1">Dsil-2018</strain>
    </source>
</reference>
<protein>
    <submittedName>
        <fullName evidence="1">Uncharacterized protein</fullName>
    </submittedName>
</protein>
<gene>
    <name evidence="1" type="ORF">HPB49_022011</name>
</gene>
<keyword evidence="2" id="KW-1185">Reference proteome</keyword>
<evidence type="ECO:0000313" key="2">
    <source>
        <dbReference type="Proteomes" id="UP000821865"/>
    </source>
</evidence>
<organism evidence="1 2">
    <name type="scientific">Dermacentor silvarum</name>
    <name type="common">Tick</name>
    <dbReference type="NCBI Taxonomy" id="543639"/>
    <lineage>
        <taxon>Eukaryota</taxon>
        <taxon>Metazoa</taxon>
        <taxon>Ecdysozoa</taxon>
        <taxon>Arthropoda</taxon>
        <taxon>Chelicerata</taxon>
        <taxon>Arachnida</taxon>
        <taxon>Acari</taxon>
        <taxon>Parasitiformes</taxon>
        <taxon>Ixodida</taxon>
        <taxon>Ixodoidea</taxon>
        <taxon>Ixodidae</taxon>
        <taxon>Rhipicephalinae</taxon>
        <taxon>Dermacentor</taxon>
    </lineage>
</organism>
<proteinExistence type="predicted"/>
<name>A0ACB8CBH3_DERSI</name>